<dbReference type="Proteomes" id="UP000231658">
    <property type="component" value="Unassembled WGS sequence"/>
</dbReference>
<dbReference type="RefSeq" id="WP_126465041.1">
    <property type="nucleotide sequence ID" value="NZ_FLYE01000006.1"/>
</dbReference>
<dbReference type="AlphaFoldDB" id="A0A1C3RF64"/>
<organism evidence="1 2">
    <name type="scientific">Candidatus Terasakiella magnetica</name>
    <dbReference type="NCBI Taxonomy" id="1867952"/>
    <lineage>
        <taxon>Bacteria</taxon>
        <taxon>Pseudomonadati</taxon>
        <taxon>Pseudomonadota</taxon>
        <taxon>Alphaproteobacteria</taxon>
        <taxon>Rhodospirillales</taxon>
        <taxon>Terasakiellaceae</taxon>
        <taxon>Terasakiella</taxon>
    </lineage>
</organism>
<evidence type="ECO:0000313" key="2">
    <source>
        <dbReference type="Proteomes" id="UP000231658"/>
    </source>
</evidence>
<dbReference type="STRING" id="1867952.MTBPR1_140051"/>
<accession>A0A1C3RF64</accession>
<protein>
    <submittedName>
        <fullName evidence="1">Uncharacterized protein</fullName>
    </submittedName>
</protein>
<proteinExistence type="predicted"/>
<sequence>MNVVELNQWYAQPIHCPFCGKASHSRDFPGCKHLLYVIFDGNFQYRSNYFNQVIGLSGDEDDFDAELNTDEIQKFGEPEDIGAKHSSSFSNLTEFQVDNVSDTAHFGFSSFETELCGWGLEHVSPYMDDSDEKVN</sequence>
<gene>
    <name evidence="1" type="ORF">MTBPR1_140051</name>
</gene>
<evidence type="ECO:0000313" key="1">
    <source>
        <dbReference type="EMBL" id="SCA55933.1"/>
    </source>
</evidence>
<name>A0A1C3RF64_9PROT</name>
<reference evidence="1 2" key="1">
    <citation type="submission" date="2016-07" db="EMBL/GenBank/DDBJ databases">
        <authorList>
            <person name="Lefevre C.T."/>
        </authorList>
    </citation>
    <scope>NUCLEOTIDE SEQUENCE [LARGE SCALE GENOMIC DNA]</scope>
    <source>
        <strain evidence="1">PR1</strain>
    </source>
</reference>
<keyword evidence="2" id="KW-1185">Reference proteome</keyword>
<dbReference type="EMBL" id="FLYE01000006">
    <property type="protein sequence ID" value="SCA55933.1"/>
    <property type="molecule type" value="Genomic_DNA"/>
</dbReference>